<dbReference type="GeneID" id="19137535"/>
<feature type="compositionally biased region" description="Polar residues" evidence="1">
    <location>
        <begin position="380"/>
        <end position="399"/>
    </location>
</feature>
<feature type="region of interest" description="Disordered" evidence="1">
    <location>
        <begin position="379"/>
        <end position="399"/>
    </location>
</feature>
<dbReference type="EMBL" id="KB445637">
    <property type="protein sequence ID" value="EMD70194.1"/>
    <property type="molecule type" value="Genomic_DNA"/>
</dbReference>
<evidence type="ECO:0000313" key="3">
    <source>
        <dbReference type="Proteomes" id="UP000016934"/>
    </source>
</evidence>
<proteinExistence type="predicted"/>
<evidence type="ECO:0000256" key="1">
    <source>
        <dbReference type="SAM" id="MobiDB-lite"/>
    </source>
</evidence>
<keyword evidence="3" id="KW-1185">Reference proteome</keyword>
<dbReference type="KEGG" id="bsc:COCSADRAFT_342335"/>
<organism evidence="2 3">
    <name type="scientific">Cochliobolus sativus (strain ND90Pr / ATCC 201652)</name>
    <name type="common">Common root rot and spot blotch fungus</name>
    <name type="synonym">Bipolaris sorokiniana</name>
    <dbReference type="NCBI Taxonomy" id="665912"/>
    <lineage>
        <taxon>Eukaryota</taxon>
        <taxon>Fungi</taxon>
        <taxon>Dikarya</taxon>
        <taxon>Ascomycota</taxon>
        <taxon>Pezizomycotina</taxon>
        <taxon>Dothideomycetes</taxon>
        <taxon>Pleosporomycetidae</taxon>
        <taxon>Pleosporales</taxon>
        <taxon>Pleosporineae</taxon>
        <taxon>Pleosporaceae</taxon>
        <taxon>Bipolaris</taxon>
    </lineage>
</organism>
<dbReference type="eggNOG" id="ENOG502SKG1">
    <property type="taxonomic scope" value="Eukaryota"/>
</dbReference>
<reference evidence="3" key="2">
    <citation type="journal article" date="2013" name="PLoS Genet.">
        <title>Comparative genome structure, secondary metabolite, and effector coding capacity across Cochliobolus pathogens.</title>
        <authorList>
            <person name="Condon B.J."/>
            <person name="Leng Y."/>
            <person name="Wu D."/>
            <person name="Bushley K.E."/>
            <person name="Ohm R.A."/>
            <person name="Otillar R."/>
            <person name="Martin J."/>
            <person name="Schackwitz W."/>
            <person name="Grimwood J."/>
            <person name="MohdZainudin N."/>
            <person name="Xue C."/>
            <person name="Wang R."/>
            <person name="Manning V.A."/>
            <person name="Dhillon B."/>
            <person name="Tu Z.J."/>
            <person name="Steffenson B.J."/>
            <person name="Salamov A."/>
            <person name="Sun H."/>
            <person name="Lowry S."/>
            <person name="LaButti K."/>
            <person name="Han J."/>
            <person name="Copeland A."/>
            <person name="Lindquist E."/>
            <person name="Barry K."/>
            <person name="Schmutz J."/>
            <person name="Baker S.E."/>
            <person name="Ciuffetti L.M."/>
            <person name="Grigoriev I.V."/>
            <person name="Zhong S."/>
            <person name="Turgeon B.G."/>
        </authorList>
    </citation>
    <scope>NUCLEOTIDE SEQUENCE [LARGE SCALE GENOMIC DNA]</scope>
    <source>
        <strain evidence="3">ND90Pr / ATCC 201652</strain>
    </source>
</reference>
<dbReference type="OrthoDB" id="3231004at2759"/>
<sequence length="616" mass="68393">MAMLLAPYNNSMRLGQGLNLFTQQICMTDAVAQGEDVSSPYSEDQKPKGISQIVSYSSRFVDKLSDVTDVMNVSASLSIKIGTIGGAVSGTYIDSDKFKSSDLNFFIQVKVTNQTHMARDYTQFQKLKNFPTTRFNEIYGISTIKSAFEAELGTPALSGAITGEGNLDKSDTNISTETTINLVAMTPQHTYAILTKYASLKIFHEVMDSFSPLVLLDYENAGIYTGALLDAYMDYKSIWKHIQITNQEFKPGTTDLVKSEPCRELLEYTEECAPALKPAIQDTASTYTSDEYPESSENPQDLQQKKDTFRPNILHYEPYSALIVGLGKARRGCRLEMTKIVREVDAVTADLSIVLQPDRIGIYLAPSIFRQSLPIKKAVQRSTPQATPAPNPTSEQLPSIYSAGDAEKTFDELKASISKHASRSKEFQLSRYLGDDLLKLGSVFFNSLDILEETWMPQSITIYFNDNSLLGNKTVYNNGREILNGDENDLEAGTVNLVAHEKVNCVNIKRHAHSLNMGGDIYIDSVVILSIVPGQHGPNINHRSIVALNLAGEVAHVREEKSPAEGWNLRGFYGSYSPGARLQQLGLVWGRAHRKEGREKKVICMQLLRKSYLGEI</sequence>
<gene>
    <name evidence="2" type="ORF">COCSADRAFT_342335</name>
</gene>
<dbReference type="AlphaFoldDB" id="M2RUE5"/>
<accession>M2RUE5</accession>
<dbReference type="RefSeq" id="XP_007695308.1">
    <property type="nucleotide sequence ID" value="XM_007697118.1"/>
</dbReference>
<reference evidence="2 3" key="1">
    <citation type="journal article" date="2012" name="PLoS Pathog.">
        <title>Diverse lifestyles and strategies of plant pathogenesis encoded in the genomes of eighteen Dothideomycetes fungi.</title>
        <authorList>
            <person name="Ohm R.A."/>
            <person name="Feau N."/>
            <person name="Henrissat B."/>
            <person name="Schoch C.L."/>
            <person name="Horwitz B.A."/>
            <person name="Barry K.W."/>
            <person name="Condon B.J."/>
            <person name="Copeland A.C."/>
            <person name="Dhillon B."/>
            <person name="Glaser F."/>
            <person name="Hesse C.N."/>
            <person name="Kosti I."/>
            <person name="LaButti K."/>
            <person name="Lindquist E.A."/>
            <person name="Lucas S."/>
            <person name="Salamov A.A."/>
            <person name="Bradshaw R.E."/>
            <person name="Ciuffetti L."/>
            <person name="Hamelin R.C."/>
            <person name="Kema G.H.J."/>
            <person name="Lawrence C."/>
            <person name="Scott J.A."/>
            <person name="Spatafora J.W."/>
            <person name="Turgeon B.G."/>
            <person name="de Wit P.J.G.M."/>
            <person name="Zhong S."/>
            <person name="Goodwin S.B."/>
            <person name="Grigoriev I.V."/>
        </authorList>
    </citation>
    <scope>NUCLEOTIDE SEQUENCE [LARGE SCALE GENOMIC DNA]</scope>
    <source>
        <strain evidence="3">ND90Pr / ATCC 201652</strain>
    </source>
</reference>
<protein>
    <submittedName>
        <fullName evidence="2">Uncharacterized protein</fullName>
    </submittedName>
</protein>
<name>M2RUE5_COCSN</name>
<dbReference type="HOGENOM" id="CLU_014625_3_0_1"/>
<dbReference type="Proteomes" id="UP000016934">
    <property type="component" value="Unassembled WGS sequence"/>
</dbReference>
<evidence type="ECO:0000313" key="2">
    <source>
        <dbReference type="EMBL" id="EMD70194.1"/>
    </source>
</evidence>